<proteinExistence type="predicted"/>
<dbReference type="PANTHER" id="PTHR43270">
    <property type="entry name" value="BETA-ALA-HIS DIPEPTIDASE"/>
    <property type="match status" value="1"/>
</dbReference>
<dbReference type="GO" id="GO:0046872">
    <property type="term" value="F:metal ion binding"/>
    <property type="evidence" value="ECO:0007669"/>
    <property type="project" value="UniProtKB-KW"/>
</dbReference>
<dbReference type="GO" id="GO:0006508">
    <property type="term" value="P:proteolysis"/>
    <property type="evidence" value="ECO:0007669"/>
    <property type="project" value="UniProtKB-KW"/>
</dbReference>
<dbReference type="NCBIfam" id="NF006579">
    <property type="entry name" value="PRK09104.1"/>
    <property type="match status" value="1"/>
</dbReference>
<dbReference type="OrthoDB" id="9761532at2"/>
<gene>
    <name evidence="5" type="ORF">BTJ39_02460</name>
</gene>
<dbReference type="PANTHER" id="PTHR43270:SF12">
    <property type="entry name" value="SUCCINYL-DIAMINOPIMELATE DESUCCINYLASE"/>
    <property type="match status" value="1"/>
</dbReference>
<dbReference type="Gene3D" id="3.30.70.360">
    <property type="match status" value="1"/>
</dbReference>
<dbReference type="Gene3D" id="3.40.630.10">
    <property type="entry name" value="Zn peptidases"/>
    <property type="match status" value="1"/>
</dbReference>
<name>A0A1S8YTG2_9GAMM</name>
<evidence type="ECO:0000256" key="1">
    <source>
        <dbReference type="ARBA" id="ARBA00022670"/>
    </source>
</evidence>
<dbReference type="PROSITE" id="PS00414">
    <property type="entry name" value="PROFILIN"/>
    <property type="match status" value="1"/>
</dbReference>
<accession>A0A1S8YTG2</accession>
<dbReference type="InterPro" id="IPR011650">
    <property type="entry name" value="Peptidase_M20_dimer"/>
</dbReference>
<dbReference type="Proteomes" id="UP000190667">
    <property type="component" value="Unassembled WGS sequence"/>
</dbReference>
<dbReference type="InterPro" id="IPR002933">
    <property type="entry name" value="Peptidase_M20"/>
</dbReference>
<sequence length="459" mass="50753">MTSWQRYLQQHQAQFIEQMSEFLRIPSISAQPEHLPDVWQCARWLVQRLESAGICQPAILQAGEYPLVYGEWLEAGEDAPTILIYGHFDVQPVEPLSEWHHPPFEPWIEDDKIYARGASDDKGNMLVPIVVLEALLRTEGRLPVNVKLLFEGQEEILSPDLPAFIAAHKTRLACDLVVSADGWQWSESEADLRTGLRGLCALEVTVSGPRQDVHAGTHGGALANPIHGLAQLLSGLHDEQGRVCVPGFYQQVKALTQAEREQLNAIPFDEAQWLARVGVTEPFGEQGYTTRERIGIRPTLEVNGISGGYQGHGVKTIIPARATAKITCRLVPDQHPQAIAQAVADHLHTRVPPGVTLQVKVLPNGAHPYYMASDHPGNQAAAHVLEEIYGRAPYYTRSGGSIALLTLFQQQLGVCTVIFGFGLPDENFHAPNEFFRLAQFARGQRAWGALLLRLAATRL</sequence>
<protein>
    <submittedName>
        <fullName evidence="5">Peptidase M20</fullName>
    </submittedName>
</protein>
<comment type="caution">
    <text evidence="5">The sequence shown here is derived from an EMBL/GenBank/DDBJ whole genome shotgun (WGS) entry which is preliminary data.</text>
</comment>
<dbReference type="InterPro" id="IPR051458">
    <property type="entry name" value="Cyt/Met_Dipeptidase"/>
</dbReference>
<dbReference type="NCBIfam" id="NF006053">
    <property type="entry name" value="PRK08201.1"/>
    <property type="match status" value="1"/>
</dbReference>
<organism evidence="5 6">
    <name type="scientific">Izhakiella australiensis</name>
    <dbReference type="NCBI Taxonomy" id="1926881"/>
    <lineage>
        <taxon>Bacteria</taxon>
        <taxon>Pseudomonadati</taxon>
        <taxon>Pseudomonadota</taxon>
        <taxon>Gammaproteobacteria</taxon>
        <taxon>Enterobacterales</taxon>
        <taxon>Erwiniaceae</taxon>
        <taxon>Izhakiella</taxon>
    </lineage>
</organism>
<feature type="domain" description="Peptidase M20 dimerisation" evidence="4">
    <location>
        <begin position="194"/>
        <end position="353"/>
    </location>
</feature>
<dbReference type="STRING" id="1926881.BTJ39_02460"/>
<evidence type="ECO:0000256" key="3">
    <source>
        <dbReference type="ARBA" id="ARBA00022801"/>
    </source>
</evidence>
<dbReference type="SUPFAM" id="SSF53187">
    <property type="entry name" value="Zn-dependent exopeptidases"/>
    <property type="match status" value="1"/>
</dbReference>
<dbReference type="RefSeq" id="WP_078001065.1">
    <property type="nucleotide sequence ID" value="NZ_MRUL01000001.1"/>
</dbReference>
<dbReference type="GO" id="GO:0003779">
    <property type="term" value="F:actin binding"/>
    <property type="evidence" value="ECO:0007669"/>
    <property type="project" value="InterPro"/>
</dbReference>
<keyword evidence="6" id="KW-1185">Reference proteome</keyword>
<dbReference type="GO" id="GO:0008233">
    <property type="term" value="F:peptidase activity"/>
    <property type="evidence" value="ECO:0007669"/>
    <property type="project" value="UniProtKB-KW"/>
</dbReference>
<dbReference type="Pfam" id="PF07687">
    <property type="entry name" value="M20_dimer"/>
    <property type="match status" value="1"/>
</dbReference>
<evidence type="ECO:0000313" key="5">
    <source>
        <dbReference type="EMBL" id="OON42037.1"/>
    </source>
</evidence>
<evidence type="ECO:0000256" key="2">
    <source>
        <dbReference type="ARBA" id="ARBA00022723"/>
    </source>
</evidence>
<dbReference type="Pfam" id="PF01546">
    <property type="entry name" value="Peptidase_M20"/>
    <property type="match status" value="1"/>
</dbReference>
<evidence type="ECO:0000259" key="4">
    <source>
        <dbReference type="Pfam" id="PF07687"/>
    </source>
</evidence>
<evidence type="ECO:0000313" key="6">
    <source>
        <dbReference type="Proteomes" id="UP000190667"/>
    </source>
</evidence>
<keyword evidence="3" id="KW-0378">Hydrolase</keyword>
<dbReference type="EMBL" id="MRUL01000001">
    <property type="protein sequence ID" value="OON42037.1"/>
    <property type="molecule type" value="Genomic_DNA"/>
</dbReference>
<keyword evidence="1" id="KW-0645">Protease</keyword>
<reference evidence="5 6" key="1">
    <citation type="submission" date="2016-12" db="EMBL/GenBank/DDBJ databases">
        <title>Izhakiella australiana sp. nov. of genus Izhakiella isolated from Australian desert.</title>
        <authorList>
            <person name="Ji M."/>
        </authorList>
    </citation>
    <scope>NUCLEOTIDE SEQUENCE [LARGE SCALE GENOMIC DNA]</scope>
    <source>
        <strain evidence="5 6">D4N98</strain>
    </source>
</reference>
<dbReference type="InterPro" id="IPR027310">
    <property type="entry name" value="Profilin_CS"/>
</dbReference>
<keyword evidence="2" id="KW-0479">Metal-binding</keyword>
<dbReference type="AlphaFoldDB" id="A0A1S8YTG2"/>